<dbReference type="PANTHER" id="PTHR34139">
    <property type="entry name" value="UPF0331 PROTEIN MJ0127"/>
    <property type="match status" value="1"/>
</dbReference>
<keyword evidence="1" id="KW-0597">Phosphoprotein</keyword>
<dbReference type="InterPro" id="IPR051813">
    <property type="entry name" value="HepT_RNase_toxin"/>
</dbReference>
<keyword evidence="4" id="KW-0547">Nucleotide-binding</keyword>
<keyword evidence="3" id="KW-0540">Nuclease</keyword>
<dbReference type="Pfam" id="PF01934">
    <property type="entry name" value="HepT-like"/>
    <property type="match status" value="1"/>
</dbReference>
<dbReference type="EMBL" id="JALPRY010000012">
    <property type="protein sequence ID" value="MCK8780609.1"/>
    <property type="molecule type" value="Genomic_DNA"/>
</dbReference>
<evidence type="ECO:0000256" key="2">
    <source>
        <dbReference type="ARBA" id="ARBA00022649"/>
    </source>
</evidence>
<evidence type="ECO:0000256" key="4">
    <source>
        <dbReference type="ARBA" id="ARBA00022741"/>
    </source>
</evidence>
<evidence type="ECO:0000313" key="7">
    <source>
        <dbReference type="Proteomes" id="UP001202827"/>
    </source>
</evidence>
<comment type="caution">
    <text evidence="6">The sequence shown here is derived from an EMBL/GenBank/DDBJ whole genome shotgun (WGS) entry which is preliminary data.</text>
</comment>
<sequence length="117" mass="13451">MMSREFRHFLYDIREAITIIERATDAVTFADYQNNAILRLGLERAVEIISEASRRIPDDLKASRPEVPWPKVKGIGNVLRHEYHGLSDTIIWGVIVDEIPRLRIAIDAILRDLGDRS</sequence>
<keyword evidence="5" id="KW-0378">Hydrolase</keyword>
<dbReference type="Proteomes" id="UP001202827">
    <property type="component" value="Unassembled WGS sequence"/>
</dbReference>
<evidence type="ECO:0000256" key="3">
    <source>
        <dbReference type="ARBA" id="ARBA00022722"/>
    </source>
</evidence>
<organism evidence="6 7">
    <name type="scientific">Neorhizobium turbinariae</name>
    <dbReference type="NCBI Taxonomy" id="2937795"/>
    <lineage>
        <taxon>Bacteria</taxon>
        <taxon>Pseudomonadati</taxon>
        <taxon>Pseudomonadota</taxon>
        <taxon>Alphaproteobacteria</taxon>
        <taxon>Hyphomicrobiales</taxon>
        <taxon>Rhizobiaceae</taxon>
        <taxon>Rhizobium/Agrobacterium group</taxon>
        <taxon>Neorhizobium</taxon>
    </lineage>
</organism>
<keyword evidence="2" id="KW-1277">Toxin-antitoxin system</keyword>
<evidence type="ECO:0000313" key="6">
    <source>
        <dbReference type="EMBL" id="MCK8780609.1"/>
    </source>
</evidence>
<proteinExistence type="predicted"/>
<gene>
    <name evidence="6" type="ORF">M0654_11510</name>
</gene>
<dbReference type="InterPro" id="IPR008201">
    <property type="entry name" value="HepT-like"/>
</dbReference>
<reference evidence="6 7" key="1">
    <citation type="submission" date="2022-04" db="EMBL/GenBank/DDBJ databases">
        <title>Rhizobium coralii sp. nov., isolated from coral Turbinaria peltata.</title>
        <authorList>
            <person name="Sun H."/>
        </authorList>
    </citation>
    <scope>NUCLEOTIDE SEQUENCE [LARGE SCALE GENOMIC DNA]</scope>
    <source>
        <strain evidence="6 7">NTR19</strain>
    </source>
</reference>
<accession>A0ABT0IS12</accession>
<protein>
    <submittedName>
        <fullName evidence="6">DUF86 domain-containing protein</fullName>
    </submittedName>
</protein>
<dbReference type="PANTHER" id="PTHR34139:SF1">
    <property type="entry name" value="RNASE MJ1380-RELATED"/>
    <property type="match status" value="1"/>
</dbReference>
<evidence type="ECO:0000256" key="5">
    <source>
        <dbReference type="ARBA" id="ARBA00022801"/>
    </source>
</evidence>
<keyword evidence="7" id="KW-1185">Reference proteome</keyword>
<name>A0ABT0IS12_9HYPH</name>
<evidence type="ECO:0000256" key="1">
    <source>
        <dbReference type="ARBA" id="ARBA00022553"/>
    </source>
</evidence>